<feature type="transmembrane region" description="Helical" evidence="1">
    <location>
        <begin position="21"/>
        <end position="39"/>
    </location>
</feature>
<evidence type="ECO:0000256" key="1">
    <source>
        <dbReference type="SAM" id="Phobius"/>
    </source>
</evidence>
<keyword evidence="1" id="KW-0472">Membrane</keyword>
<gene>
    <name evidence="2" type="ORF">B1H20_20155</name>
</gene>
<proteinExistence type="predicted"/>
<name>A0A1V0UDZ4_STRVN</name>
<sequence length="70" mass="7545">MRQVGVPLQRQPLLKRLMVTSHIFGFLGVILSIALLVMGMTAGGLTVLGITLATWIAATLSARSRNKNQL</sequence>
<keyword evidence="1" id="KW-0812">Transmembrane</keyword>
<dbReference type="RefSeq" id="WP_030112189.1">
    <property type="nucleotide sequence ID" value="NZ_CP020570.1"/>
</dbReference>
<dbReference type="STRING" id="1935.B1H20_20155"/>
<keyword evidence="1" id="KW-1133">Transmembrane helix</keyword>
<dbReference type="OrthoDB" id="4330655at2"/>
<dbReference type="AlphaFoldDB" id="A0A1V0UDZ4"/>
<dbReference type="EMBL" id="CP020570">
    <property type="protein sequence ID" value="ARF63429.1"/>
    <property type="molecule type" value="Genomic_DNA"/>
</dbReference>
<feature type="transmembrane region" description="Helical" evidence="1">
    <location>
        <begin position="45"/>
        <end position="62"/>
    </location>
</feature>
<reference evidence="2 3" key="1">
    <citation type="submission" date="2017-03" db="EMBL/GenBank/DDBJ databases">
        <title>Complete Genome Sequence of a natural compounds producer, Streptomyces violaceus S21.</title>
        <authorList>
            <person name="Zhong C."/>
            <person name="Zhao Z."/>
            <person name="Fu J."/>
            <person name="Zong G."/>
            <person name="Qin R."/>
            <person name="Cao G."/>
        </authorList>
    </citation>
    <scope>NUCLEOTIDE SEQUENCE [LARGE SCALE GENOMIC DNA]</scope>
    <source>
        <strain evidence="2 3">S21</strain>
    </source>
</reference>
<evidence type="ECO:0000313" key="3">
    <source>
        <dbReference type="Proteomes" id="UP000192445"/>
    </source>
</evidence>
<organism evidence="2 3">
    <name type="scientific">Streptomyces violaceoruber</name>
    <dbReference type="NCBI Taxonomy" id="1935"/>
    <lineage>
        <taxon>Bacteria</taxon>
        <taxon>Bacillati</taxon>
        <taxon>Actinomycetota</taxon>
        <taxon>Actinomycetes</taxon>
        <taxon>Kitasatosporales</taxon>
        <taxon>Streptomycetaceae</taxon>
        <taxon>Streptomyces</taxon>
        <taxon>Streptomyces violaceoruber group</taxon>
    </lineage>
</organism>
<dbReference type="Proteomes" id="UP000192445">
    <property type="component" value="Chromosome"/>
</dbReference>
<accession>A0A1V0UDZ4</accession>
<dbReference type="GeneID" id="63981823"/>
<evidence type="ECO:0000313" key="2">
    <source>
        <dbReference type="EMBL" id="ARF63429.1"/>
    </source>
</evidence>
<protein>
    <submittedName>
        <fullName evidence="2">Uncharacterized protein</fullName>
    </submittedName>
</protein>
<dbReference type="KEGG" id="svu:B1H20_20155"/>